<dbReference type="EMBL" id="JOKG01000011">
    <property type="protein sequence ID" value="KEQ11245.1"/>
    <property type="molecule type" value="Genomic_DNA"/>
</dbReference>
<name>A0A081MYH2_9GAMM</name>
<organism evidence="1 2">
    <name type="scientific">Endozoicomonas montiporae</name>
    <dbReference type="NCBI Taxonomy" id="1027273"/>
    <lineage>
        <taxon>Bacteria</taxon>
        <taxon>Pseudomonadati</taxon>
        <taxon>Pseudomonadota</taxon>
        <taxon>Gammaproteobacteria</taxon>
        <taxon>Oceanospirillales</taxon>
        <taxon>Endozoicomonadaceae</taxon>
        <taxon>Endozoicomonas</taxon>
    </lineage>
</organism>
<keyword evidence="2" id="KW-1185">Reference proteome</keyword>
<dbReference type="RefSeq" id="WP_034880057.1">
    <property type="nucleotide sequence ID" value="NZ_JOKG01000009.1"/>
</dbReference>
<accession>A0A081MYH2</accession>
<sequence>MPERKEPVCFGCGCDCDEVKGLVKREGRWWCADCWADYNDPSIDVEQAEEDRRQRIIDQLERME</sequence>
<evidence type="ECO:0000313" key="2">
    <source>
        <dbReference type="Proteomes" id="UP000028006"/>
    </source>
</evidence>
<dbReference type="AlphaFoldDB" id="A0A081MYH2"/>
<protein>
    <submittedName>
        <fullName evidence="1">Uncharacterized protein</fullName>
    </submittedName>
</protein>
<gene>
    <name evidence="1" type="ORF">GZ77_26470</name>
</gene>
<reference evidence="1 2" key="1">
    <citation type="submission" date="2014-06" db="EMBL/GenBank/DDBJ databases">
        <title>Whole Genome Sequences of Three Symbiotic Endozoicomonas Bacteria.</title>
        <authorList>
            <person name="Neave M.J."/>
            <person name="Apprill A."/>
            <person name="Voolstra C.R."/>
        </authorList>
    </citation>
    <scope>NUCLEOTIDE SEQUENCE [LARGE SCALE GENOMIC DNA]</scope>
    <source>
        <strain evidence="1 2">LMG 24815</strain>
    </source>
</reference>
<evidence type="ECO:0000313" key="1">
    <source>
        <dbReference type="EMBL" id="KEQ11245.1"/>
    </source>
</evidence>
<dbReference type="Proteomes" id="UP000028006">
    <property type="component" value="Unassembled WGS sequence"/>
</dbReference>
<proteinExistence type="predicted"/>
<comment type="caution">
    <text evidence="1">The sequence shown here is derived from an EMBL/GenBank/DDBJ whole genome shotgun (WGS) entry which is preliminary data.</text>
</comment>